<comment type="caution">
    <text evidence="1">The sequence shown here is derived from an EMBL/GenBank/DDBJ whole genome shotgun (WGS) entry which is preliminary data.</text>
</comment>
<keyword evidence="2" id="KW-1185">Reference proteome</keyword>
<accession>A0ABT4IDU5</accession>
<organism evidence="1 2">
    <name type="scientific">Methanocorpusculum petauri</name>
    <dbReference type="NCBI Taxonomy" id="3002863"/>
    <lineage>
        <taxon>Archaea</taxon>
        <taxon>Methanobacteriati</taxon>
        <taxon>Methanobacteriota</taxon>
        <taxon>Stenosarchaea group</taxon>
        <taxon>Methanomicrobia</taxon>
        <taxon>Methanomicrobiales</taxon>
        <taxon>Methanocorpusculaceae</taxon>
        <taxon>Methanocorpusculum</taxon>
    </lineage>
</organism>
<evidence type="ECO:0000313" key="1">
    <source>
        <dbReference type="EMBL" id="MCZ0859910.1"/>
    </source>
</evidence>
<proteinExistence type="predicted"/>
<protein>
    <submittedName>
        <fullName evidence="1">Uncharacterized protein</fullName>
    </submittedName>
</protein>
<sequence>MTAYTLGTIRFAVVPVKSGYSLETIPDIGLTFPVYRTLGAATSYLNRLAAALPDLIKPVPAAEPAATLRLQNQGEVDIKYSGENSGGYVTNNVETRHIQIRFTVPPTKEIQDALRQLGFRWIKSRDVWGRRNTKQAFMTIRHPDILIDLDPHLAWALELLADTVLKMW</sequence>
<dbReference type="EMBL" id="JAPTGB010000003">
    <property type="protein sequence ID" value="MCZ0859910.1"/>
    <property type="molecule type" value="Genomic_DNA"/>
</dbReference>
<reference evidence="1" key="1">
    <citation type="submission" date="2022-12" db="EMBL/GenBank/DDBJ databases">
        <title>Isolation and characterisation of novel Methanocorpusculum spp. from native Australian herbivores indicates the genus is ancestrally host-associated.</title>
        <authorList>
            <person name="Volmer J.G."/>
            <person name="Soo R.M."/>
            <person name="Evans P.N."/>
            <person name="Hoedt E.C."/>
            <person name="Astorga Alsina A.L."/>
            <person name="Woodcroft B.J."/>
            <person name="Tyson G.W."/>
            <person name="Hugenholtz P."/>
            <person name="Morrison M."/>
        </authorList>
    </citation>
    <scope>NUCLEOTIDE SEQUENCE</scope>
    <source>
        <strain evidence="1">MG</strain>
    </source>
</reference>
<evidence type="ECO:0000313" key="2">
    <source>
        <dbReference type="Proteomes" id="UP001141422"/>
    </source>
</evidence>
<dbReference type="Proteomes" id="UP001141422">
    <property type="component" value="Unassembled WGS sequence"/>
</dbReference>
<dbReference type="RefSeq" id="WP_268924132.1">
    <property type="nucleotide sequence ID" value="NZ_JAPTGB010000003.1"/>
</dbReference>
<gene>
    <name evidence="1" type="ORF">O0S10_01545</name>
</gene>
<name>A0ABT4IDU5_9EURY</name>